<reference evidence="2" key="1">
    <citation type="submission" date="2017-10" db="EMBL/GenBank/DDBJ databases">
        <authorList>
            <person name="Gaisin V.A."/>
            <person name="Rysina M.S."/>
            <person name="Grouzdev D.S."/>
        </authorList>
    </citation>
    <scope>NUCLEOTIDE SEQUENCE [LARGE SCALE GENOMIC DNA]</scope>
    <source>
        <strain evidence="2">V1</strain>
    </source>
</reference>
<evidence type="ECO:0008006" key="3">
    <source>
        <dbReference type="Google" id="ProtNLM"/>
    </source>
</evidence>
<proteinExistence type="predicted"/>
<organism evidence="1 2">
    <name type="scientific">Prosthecochloris marina</name>
    <dbReference type="NCBI Taxonomy" id="2017681"/>
    <lineage>
        <taxon>Bacteria</taxon>
        <taxon>Pseudomonadati</taxon>
        <taxon>Chlorobiota</taxon>
        <taxon>Chlorobiia</taxon>
        <taxon>Chlorobiales</taxon>
        <taxon>Chlorobiaceae</taxon>
        <taxon>Prosthecochloris</taxon>
    </lineage>
</organism>
<name>A0A317T5V3_9CHLB</name>
<dbReference type="AlphaFoldDB" id="A0A317T5V3"/>
<accession>A0A317T5V3</accession>
<sequence length="254" mass="29141">MFRSVLRQVDSHIVKTVQQRMSDFRFDSNTDTILFFGDPNLGGDGFRLFSGFFPNAKQLIWKKGTGKTALRKELRSRSWLFTISFYNDFIFSYDDFDFLGLPLNIHPALPVLRGVGYDHVPLIENHGEHGATLHFMNRSSRLKVDIKSDVDSGRIIRVRKRTLSPEATYGDLRLLNQHVALDMLAGLCKQMLVWGCVETARRELCAEAETNGFVWSRRYISSSILGKMLEDLYMFDPGHRVFVEKPRLVCPVGD</sequence>
<dbReference type="Gene3D" id="3.40.50.170">
    <property type="entry name" value="Formyl transferase, N-terminal domain"/>
    <property type="match status" value="1"/>
</dbReference>
<dbReference type="Proteomes" id="UP000246278">
    <property type="component" value="Unassembled WGS sequence"/>
</dbReference>
<gene>
    <name evidence="1" type="ORF">CR164_09540</name>
</gene>
<evidence type="ECO:0000313" key="1">
    <source>
        <dbReference type="EMBL" id="PWW81640.1"/>
    </source>
</evidence>
<evidence type="ECO:0000313" key="2">
    <source>
        <dbReference type="Proteomes" id="UP000246278"/>
    </source>
</evidence>
<protein>
    <recommendedName>
        <fullName evidence="3">Formyl transferase N-terminal domain-containing protein</fullName>
    </recommendedName>
</protein>
<dbReference type="SUPFAM" id="SSF53328">
    <property type="entry name" value="Formyltransferase"/>
    <property type="match status" value="1"/>
</dbReference>
<dbReference type="InterPro" id="IPR036477">
    <property type="entry name" value="Formyl_transf_N_sf"/>
</dbReference>
<comment type="caution">
    <text evidence="1">The sequence shown here is derived from an EMBL/GenBank/DDBJ whole genome shotgun (WGS) entry which is preliminary data.</text>
</comment>
<dbReference type="EMBL" id="PDNZ01000006">
    <property type="protein sequence ID" value="PWW81640.1"/>
    <property type="molecule type" value="Genomic_DNA"/>
</dbReference>
<keyword evidence="2" id="KW-1185">Reference proteome</keyword>